<keyword evidence="5" id="KW-1185">Reference proteome</keyword>
<gene>
    <name evidence="4" type="ORF">Sjap_012178</name>
</gene>
<feature type="repeat" description="PPR" evidence="3">
    <location>
        <begin position="243"/>
        <end position="277"/>
    </location>
</feature>
<dbReference type="NCBIfam" id="TIGR00756">
    <property type="entry name" value="PPR"/>
    <property type="match status" value="2"/>
</dbReference>
<comment type="caution">
    <text evidence="4">The sequence shown here is derived from an EMBL/GenBank/DDBJ whole genome shotgun (WGS) entry which is preliminary data.</text>
</comment>
<sequence length="380" mass="43433">MFFASSIITRRVVRLKFGFLGCPFGNFGSICSNFRENQDFVILDDAQYSKSDDSKWEFTESNGVFLTGKEIVSFYSCESSVFGVERGECRETNGVRRIKSALVGCGWDLERNIELDELNMVRILNDLYDGSSSATLSFFFYGLCETYAESKHRVRSVCTMVHILVAGNMNHKAVSLPRFLISKCNCSDDWHCYLFDVIEDTRRDRRVLEIVYSMLVGCYVRENMVVMAVKFVNRMKVVNVFPDIGVCNSLIKALLKLKMMELAWELFEEMLKRGMGNTCIVSLFIHQHCAEGSLKSACKLLVEMPKFGFRHYVVTYSIVIDALCKKSFLKEGISAMFKMVQIGIQVDPVLFSCALDSFCKLKGSSEALKLFKVFRFFIIY</sequence>
<accession>A0AAP0P033</accession>
<name>A0AAP0P033_9MAGN</name>
<dbReference type="AlphaFoldDB" id="A0AAP0P033"/>
<dbReference type="InterPro" id="IPR002885">
    <property type="entry name" value="PPR_rpt"/>
</dbReference>
<evidence type="ECO:0000313" key="4">
    <source>
        <dbReference type="EMBL" id="KAK9122576.1"/>
    </source>
</evidence>
<evidence type="ECO:0008006" key="6">
    <source>
        <dbReference type="Google" id="ProtNLM"/>
    </source>
</evidence>
<dbReference type="Proteomes" id="UP001417504">
    <property type="component" value="Unassembled WGS sequence"/>
</dbReference>
<protein>
    <recommendedName>
        <fullName evidence="6">Pentatricopeptide repeat-containing protein</fullName>
    </recommendedName>
</protein>
<dbReference type="PROSITE" id="PS51375">
    <property type="entry name" value="PPR"/>
    <property type="match status" value="1"/>
</dbReference>
<evidence type="ECO:0000256" key="2">
    <source>
        <dbReference type="ARBA" id="ARBA00022737"/>
    </source>
</evidence>
<dbReference type="PANTHER" id="PTHR47941">
    <property type="entry name" value="PENTATRICOPEPTIDE REPEAT-CONTAINING PROTEIN 3, MITOCHONDRIAL"/>
    <property type="match status" value="1"/>
</dbReference>
<keyword evidence="2" id="KW-0677">Repeat</keyword>
<dbReference type="Pfam" id="PF01535">
    <property type="entry name" value="PPR"/>
    <property type="match status" value="1"/>
</dbReference>
<dbReference type="Gene3D" id="1.25.40.10">
    <property type="entry name" value="Tetratricopeptide repeat domain"/>
    <property type="match status" value="2"/>
</dbReference>
<evidence type="ECO:0000256" key="1">
    <source>
        <dbReference type="ARBA" id="ARBA00007626"/>
    </source>
</evidence>
<proteinExistence type="inferred from homology"/>
<comment type="similarity">
    <text evidence="1">Belongs to the PPR family. P subfamily.</text>
</comment>
<dbReference type="Pfam" id="PF13041">
    <property type="entry name" value="PPR_2"/>
    <property type="match status" value="2"/>
</dbReference>
<evidence type="ECO:0000313" key="5">
    <source>
        <dbReference type="Proteomes" id="UP001417504"/>
    </source>
</evidence>
<organism evidence="4 5">
    <name type="scientific">Stephania japonica</name>
    <dbReference type="NCBI Taxonomy" id="461633"/>
    <lineage>
        <taxon>Eukaryota</taxon>
        <taxon>Viridiplantae</taxon>
        <taxon>Streptophyta</taxon>
        <taxon>Embryophyta</taxon>
        <taxon>Tracheophyta</taxon>
        <taxon>Spermatophyta</taxon>
        <taxon>Magnoliopsida</taxon>
        <taxon>Ranunculales</taxon>
        <taxon>Menispermaceae</taxon>
        <taxon>Menispermoideae</taxon>
        <taxon>Cissampelideae</taxon>
        <taxon>Stephania</taxon>
    </lineage>
</organism>
<dbReference type="InterPro" id="IPR011990">
    <property type="entry name" value="TPR-like_helical_dom_sf"/>
</dbReference>
<reference evidence="4 5" key="1">
    <citation type="submission" date="2024-01" db="EMBL/GenBank/DDBJ databases">
        <title>Genome assemblies of Stephania.</title>
        <authorList>
            <person name="Yang L."/>
        </authorList>
    </citation>
    <scope>NUCLEOTIDE SEQUENCE [LARGE SCALE GENOMIC DNA]</scope>
    <source>
        <strain evidence="4">QJT</strain>
        <tissue evidence="4">Leaf</tissue>
    </source>
</reference>
<evidence type="ECO:0000256" key="3">
    <source>
        <dbReference type="PROSITE-ProRule" id="PRU00708"/>
    </source>
</evidence>
<dbReference type="EMBL" id="JBBNAE010000005">
    <property type="protein sequence ID" value="KAK9122576.1"/>
    <property type="molecule type" value="Genomic_DNA"/>
</dbReference>